<dbReference type="CDD" id="cd03360">
    <property type="entry name" value="LbH_AT_putative"/>
    <property type="match status" value="1"/>
</dbReference>
<feature type="site" description="Increases basicity of active site His" evidence="1">
    <location>
        <position position="135"/>
    </location>
</feature>
<dbReference type="PANTHER" id="PTHR43300:SF7">
    <property type="entry name" value="UDP-N-ACETYLBACILLOSAMINE N-ACETYLTRANSFERASE"/>
    <property type="match status" value="1"/>
</dbReference>
<keyword evidence="5" id="KW-1185">Reference proteome</keyword>
<sequence length="212" mass="22668">MSVVILGDGGHSRVIQEMIFCGGLYEVTAVLDDKYDHRFQEKGMIHAPISYLVKLFRHDTKVVVAIGSNEIRRKIVQSLNLLPKHYLTVVHPTAVVSRSAKIGNGTVIMPNAVINANANVGNHCIINTGGVVEHDNRVGDYSHISPNGTLAGNVTTGEGVHVGSSATVIPGKHLGSWSVIGAGSTVIEHIPAYSKAVGSPTRIIERILVKKE</sequence>
<dbReference type="InterPro" id="IPR011004">
    <property type="entry name" value="Trimer_LpxA-like_sf"/>
</dbReference>
<evidence type="ECO:0000256" key="1">
    <source>
        <dbReference type="PIRSR" id="PIRSR620019-1"/>
    </source>
</evidence>
<evidence type="ECO:0000313" key="5">
    <source>
        <dbReference type="Proteomes" id="UP000218887"/>
    </source>
</evidence>
<organism evidence="4 5">
    <name type="scientific">Virgibacillus profundi</name>
    <dbReference type="NCBI Taxonomy" id="2024555"/>
    <lineage>
        <taxon>Bacteria</taxon>
        <taxon>Bacillati</taxon>
        <taxon>Bacillota</taxon>
        <taxon>Bacilli</taxon>
        <taxon>Bacillales</taxon>
        <taxon>Bacillaceae</taxon>
        <taxon>Virgibacillus</taxon>
    </lineage>
</organism>
<dbReference type="Pfam" id="PF17836">
    <property type="entry name" value="PglD_N"/>
    <property type="match status" value="1"/>
</dbReference>
<dbReference type="AlphaFoldDB" id="A0A2A2IHS4"/>
<evidence type="ECO:0000259" key="3">
    <source>
        <dbReference type="Pfam" id="PF17836"/>
    </source>
</evidence>
<dbReference type="NCBIfam" id="TIGR03570">
    <property type="entry name" value="NeuD_NnaD"/>
    <property type="match status" value="1"/>
</dbReference>
<proteinExistence type="predicted"/>
<name>A0A2A2IHS4_9BACI</name>
<comment type="caution">
    <text evidence="4">The sequence shown here is derived from an EMBL/GenBank/DDBJ whole genome shotgun (WGS) entry which is preliminary data.</text>
</comment>
<dbReference type="Gene3D" id="2.160.10.10">
    <property type="entry name" value="Hexapeptide repeat proteins"/>
    <property type="match status" value="1"/>
</dbReference>
<protein>
    <submittedName>
        <fullName evidence="4">Acetyltransferase</fullName>
    </submittedName>
</protein>
<keyword evidence="4" id="KW-0808">Transferase</keyword>
<dbReference type="OrthoDB" id="9794407at2"/>
<dbReference type="InterPro" id="IPR050179">
    <property type="entry name" value="Trans_hexapeptide_repeat"/>
</dbReference>
<evidence type="ECO:0000313" key="4">
    <source>
        <dbReference type="EMBL" id="PAV31551.1"/>
    </source>
</evidence>
<reference evidence="4 5" key="1">
    <citation type="submission" date="2017-08" db="EMBL/GenBank/DDBJ databases">
        <title>Virgibacillus indicus sp. nov. and Virgibacillus profoundi sp. nov, two moderately halophilic bacteria isolated from marine sediment by using the Microfluidic Streak Plate.</title>
        <authorList>
            <person name="Xu B."/>
            <person name="Hu B."/>
            <person name="Wang J."/>
            <person name="Zhu Y."/>
            <person name="Huang L."/>
            <person name="Du W."/>
            <person name="Huang Y."/>
        </authorList>
    </citation>
    <scope>NUCLEOTIDE SEQUENCE [LARGE SCALE GENOMIC DNA]</scope>
    <source>
        <strain evidence="4 5">IO3-P3-H5</strain>
    </source>
</reference>
<dbReference type="InterPro" id="IPR041561">
    <property type="entry name" value="PglD_N"/>
</dbReference>
<dbReference type="GO" id="GO:0016740">
    <property type="term" value="F:transferase activity"/>
    <property type="evidence" value="ECO:0007669"/>
    <property type="project" value="UniProtKB-KW"/>
</dbReference>
<feature type="active site" description="Proton acceptor" evidence="1">
    <location>
        <position position="134"/>
    </location>
</feature>
<dbReference type="InterPro" id="IPR020019">
    <property type="entry name" value="AcTrfase_PglD-like"/>
</dbReference>
<accession>A0A2A2IHS4</accession>
<feature type="binding site" evidence="2">
    <location>
        <position position="143"/>
    </location>
    <ligand>
        <name>acetyl-CoA</name>
        <dbReference type="ChEBI" id="CHEBI:57288"/>
    </ligand>
</feature>
<gene>
    <name evidence="4" type="ORF">CIL05_02525</name>
</gene>
<dbReference type="EMBL" id="NPOA01000001">
    <property type="protein sequence ID" value="PAV31551.1"/>
    <property type="molecule type" value="Genomic_DNA"/>
</dbReference>
<dbReference type="Gene3D" id="3.40.50.20">
    <property type="match status" value="1"/>
</dbReference>
<dbReference type="PANTHER" id="PTHR43300">
    <property type="entry name" value="ACETYLTRANSFERASE"/>
    <property type="match status" value="1"/>
</dbReference>
<dbReference type="SUPFAM" id="SSF51161">
    <property type="entry name" value="Trimeric LpxA-like enzymes"/>
    <property type="match status" value="1"/>
</dbReference>
<dbReference type="RefSeq" id="WP_095653920.1">
    <property type="nucleotide sequence ID" value="NZ_NPOA01000001.1"/>
</dbReference>
<feature type="binding site" evidence="2">
    <location>
        <position position="67"/>
    </location>
    <ligand>
        <name>substrate</name>
    </ligand>
</feature>
<dbReference type="Proteomes" id="UP000218887">
    <property type="component" value="Unassembled WGS sequence"/>
</dbReference>
<evidence type="ECO:0000256" key="2">
    <source>
        <dbReference type="PIRSR" id="PIRSR620019-2"/>
    </source>
</evidence>
<feature type="domain" description="PglD N-terminal" evidence="3">
    <location>
        <begin position="3"/>
        <end position="79"/>
    </location>
</feature>